<sequence length="43" mass="5015">MTIDLLYQAVDDISELPYYLLTNTNVFVNKLWSILFIKAGHIQ</sequence>
<proteinExistence type="predicted"/>
<name>A0A2H9T5G4_9ZZZZ</name>
<reference evidence="1" key="1">
    <citation type="journal article" date="2017" name="Appl. Environ. Microbiol.">
        <title>Molecular characterization of an Endozoicomonas-like organism causing infection in king scallop Pecten maximus L.</title>
        <authorList>
            <person name="Cano I."/>
            <person name="van Aerle R."/>
            <person name="Ross S."/>
            <person name="Verner-Jeffreys D.W."/>
            <person name="Paley R.K."/>
            <person name="Rimmer G."/>
            <person name="Ryder D."/>
            <person name="Hooper P."/>
            <person name="Stone D."/>
            <person name="Feist S.W."/>
        </authorList>
    </citation>
    <scope>NUCLEOTIDE SEQUENCE</scope>
</reference>
<comment type="caution">
    <text evidence="1">The sequence shown here is derived from an EMBL/GenBank/DDBJ whole genome shotgun (WGS) entry which is preliminary data.</text>
</comment>
<gene>
    <name evidence="1" type="ORF">CI610_02598</name>
</gene>
<organism evidence="1">
    <name type="scientific">invertebrate metagenome</name>
    <dbReference type="NCBI Taxonomy" id="1711999"/>
    <lineage>
        <taxon>unclassified sequences</taxon>
        <taxon>metagenomes</taxon>
        <taxon>organismal metagenomes</taxon>
    </lineage>
</organism>
<accession>A0A2H9T5G4</accession>
<protein>
    <submittedName>
        <fullName evidence="1">Uncharacterized protein</fullName>
    </submittedName>
</protein>
<dbReference type="EMBL" id="NSIT01000177">
    <property type="protein sequence ID" value="PJE78465.1"/>
    <property type="molecule type" value="Genomic_DNA"/>
</dbReference>
<evidence type="ECO:0000313" key="1">
    <source>
        <dbReference type="EMBL" id="PJE78465.1"/>
    </source>
</evidence>
<dbReference type="AlphaFoldDB" id="A0A2H9T5G4"/>